<keyword evidence="2" id="KW-1185">Reference proteome</keyword>
<dbReference type="EMBL" id="ML996576">
    <property type="protein sequence ID" value="KAF2756098.1"/>
    <property type="molecule type" value="Genomic_DNA"/>
</dbReference>
<organism evidence="1 2">
    <name type="scientific">Pseudovirgaria hyperparasitica</name>
    <dbReference type="NCBI Taxonomy" id="470096"/>
    <lineage>
        <taxon>Eukaryota</taxon>
        <taxon>Fungi</taxon>
        <taxon>Dikarya</taxon>
        <taxon>Ascomycota</taxon>
        <taxon>Pezizomycotina</taxon>
        <taxon>Dothideomycetes</taxon>
        <taxon>Dothideomycetes incertae sedis</taxon>
        <taxon>Acrospermales</taxon>
        <taxon>Acrospermaceae</taxon>
        <taxon>Pseudovirgaria</taxon>
    </lineage>
</organism>
<reference evidence="1" key="1">
    <citation type="journal article" date="2020" name="Stud. Mycol.">
        <title>101 Dothideomycetes genomes: a test case for predicting lifestyles and emergence of pathogens.</title>
        <authorList>
            <person name="Haridas S."/>
            <person name="Albert R."/>
            <person name="Binder M."/>
            <person name="Bloem J."/>
            <person name="Labutti K."/>
            <person name="Salamov A."/>
            <person name="Andreopoulos B."/>
            <person name="Baker S."/>
            <person name="Barry K."/>
            <person name="Bills G."/>
            <person name="Bluhm B."/>
            <person name="Cannon C."/>
            <person name="Castanera R."/>
            <person name="Culley D."/>
            <person name="Daum C."/>
            <person name="Ezra D."/>
            <person name="Gonzalez J."/>
            <person name="Henrissat B."/>
            <person name="Kuo A."/>
            <person name="Liang C."/>
            <person name="Lipzen A."/>
            <person name="Lutzoni F."/>
            <person name="Magnuson J."/>
            <person name="Mondo S."/>
            <person name="Nolan M."/>
            <person name="Ohm R."/>
            <person name="Pangilinan J."/>
            <person name="Park H.-J."/>
            <person name="Ramirez L."/>
            <person name="Alfaro M."/>
            <person name="Sun H."/>
            <person name="Tritt A."/>
            <person name="Yoshinaga Y."/>
            <person name="Zwiers L.-H."/>
            <person name="Turgeon B."/>
            <person name="Goodwin S."/>
            <person name="Spatafora J."/>
            <person name="Crous P."/>
            <person name="Grigoriev I."/>
        </authorList>
    </citation>
    <scope>NUCLEOTIDE SEQUENCE</scope>
    <source>
        <strain evidence="1">CBS 121739</strain>
    </source>
</reference>
<gene>
    <name evidence="1" type="ORF">EJ05DRAFT_502561</name>
</gene>
<proteinExistence type="predicted"/>
<dbReference type="AlphaFoldDB" id="A0A6A6VZK2"/>
<dbReference type="RefSeq" id="XP_033598549.1">
    <property type="nucleotide sequence ID" value="XM_033747278.1"/>
</dbReference>
<accession>A0A6A6VZK2</accession>
<evidence type="ECO:0000313" key="2">
    <source>
        <dbReference type="Proteomes" id="UP000799437"/>
    </source>
</evidence>
<evidence type="ECO:0000313" key="1">
    <source>
        <dbReference type="EMBL" id="KAF2756098.1"/>
    </source>
</evidence>
<dbReference type="GeneID" id="54488332"/>
<name>A0A6A6VZK2_9PEZI</name>
<sequence>METISLDARLEKILETISLPPGISSEADCEVLEYWDWDYSAIVPSPKDTTVGTEPVTFDSNEGTPIGGFIFVNALADFHPEDELPVRIRQVEVKKGKTKGIPVRARNANFEKREMKFFIAFWRNDYHQNLFPILRTAHDKVKEKSKKYKIKQMYCKVFELYRPDQQAQPEYVQRGLAPNASCDEIKFRDTPGANSEQELTPDIIRARLERQETPSTRKIVMPSQEKIPRISTMPINELFLDEVERYQRGQRVRHDLNDDIDPRGSTFPLCRIQAYDVLLNMARKHMKLQTDATRRDYDNAIREANRLRESPDDSAISDEEKTILEDKLTKWRVERFCCKTMPKLLRKIDRLDDWFHFQRLDRRDLCPRLMQLDDDKQLQFAVAWCDIWHAHLELSAELNKRIPTEVSTEPDKESLMDKEIGWHASSSPNPPQTTPDLVSDGKSDIVRNGFLLSSEGRQICKEIVKILRKDCHQLLEKWMADVRQCETILGEGCILSEEIRPDPDGRGMTDFLVKFVTTAMFNSINYVGHRGTT</sequence>
<dbReference type="Proteomes" id="UP000799437">
    <property type="component" value="Unassembled WGS sequence"/>
</dbReference>
<protein>
    <submittedName>
        <fullName evidence="1">Uncharacterized protein</fullName>
    </submittedName>
</protein>